<dbReference type="EMBL" id="AFBI03000006">
    <property type="protein sequence ID" value="EJW01275.1"/>
    <property type="molecule type" value="Genomic_DNA"/>
</dbReference>
<dbReference type="InParanoid" id="J9DF92"/>
<protein>
    <submittedName>
        <fullName evidence="2">Uncharacterized protein</fullName>
    </submittedName>
</protein>
<reference evidence="3" key="2">
    <citation type="submission" date="2015-07" db="EMBL/GenBank/DDBJ databases">
        <title>Contrasting host-pathogen interactions and genome evolution in two generalist and specialist microsporidian pathogens of mosquitoes.</title>
        <authorList>
            <consortium name="The Broad Institute Genomics Platform"/>
            <consortium name="The Broad Institute Genome Sequencing Center for Infectious Disease"/>
            <person name="Cuomo C.A."/>
            <person name="Sanscrainte N.D."/>
            <person name="Goldberg J.M."/>
            <person name="Heiman D."/>
            <person name="Young S."/>
            <person name="Zeng Q."/>
            <person name="Becnel J.J."/>
            <person name="Birren B.W."/>
        </authorList>
    </citation>
    <scope>NUCLEOTIDE SEQUENCE [LARGE SCALE GENOMIC DNA]</scope>
    <source>
        <strain evidence="3">USNM 41457</strain>
    </source>
</reference>
<dbReference type="Proteomes" id="UP000003163">
    <property type="component" value="Unassembled WGS sequence"/>
</dbReference>
<accession>J9DF92</accession>
<name>J9DF92_EDHAE</name>
<gene>
    <name evidence="2" type="ORF">EDEG_00520</name>
</gene>
<proteinExistence type="predicted"/>
<reference evidence="2 3" key="1">
    <citation type="submission" date="2011-08" db="EMBL/GenBank/DDBJ databases">
        <authorList>
            <person name="Liu Z.J."/>
            <person name="Shi F.L."/>
            <person name="Lu J.Q."/>
            <person name="Li M."/>
            <person name="Wang Z.L."/>
        </authorList>
    </citation>
    <scope>NUCLEOTIDE SEQUENCE [LARGE SCALE GENOMIC DNA]</scope>
    <source>
        <strain evidence="2 3">USNM 41457</strain>
    </source>
</reference>
<keyword evidence="1" id="KW-0472">Membrane</keyword>
<sequence length="108" mass="12240">MLFVNLTKFLAISLINALLLISKFSSSIMFFKKTSIFFGISSGLTVSNSVTFFVYSQMFSCSIAPTHSFKSKGKFSDVLFSITLKKFVTVCFFTFAIFWFFFDGFNSV</sequence>
<evidence type="ECO:0000313" key="3">
    <source>
        <dbReference type="Proteomes" id="UP000003163"/>
    </source>
</evidence>
<keyword evidence="1" id="KW-1133">Transmembrane helix</keyword>
<keyword evidence="3" id="KW-1185">Reference proteome</keyword>
<dbReference type="VEuPathDB" id="MicrosporidiaDB:EDEG_00520"/>
<feature type="transmembrane region" description="Helical" evidence="1">
    <location>
        <begin position="36"/>
        <end position="58"/>
    </location>
</feature>
<evidence type="ECO:0000256" key="1">
    <source>
        <dbReference type="SAM" id="Phobius"/>
    </source>
</evidence>
<organism evidence="2 3">
    <name type="scientific">Edhazardia aedis (strain USNM 41457)</name>
    <name type="common">Microsporidian parasite</name>
    <dbReference type="NCBI Taxonomy" id="1003232"/>
    <lineage>
        <taxon>Eukaryota</taxon>
        <taxon>Fungi</taxon>
        <taxon>Fungi incertae sedis</taxon>
        <taxon>Microsporidia</taxon>
        <taxon>Edhazardia</taxon>
    </lineage>
</organism>
<comment type="caution">
    <text evidence="2">The sequence shown here is derived from an EMBL/GenBank/DDBJ whole genome shotgun (WGS) entry which is preliminary data.</text>
</comment>
<dbReference type="HOGENOM" id="CLU_2196930_0_0_1"/>
<keyword evidence="1" id="KW-0812">Transmembrane</keyword>
<feature type="transmembrane region" description="Helical" evidence="1">
    <location>
        <begin position="78"/>
        <end position="102"/>
    </location>
</feature>
<dbReference type="AlphaFoldDB" id="J9DF92"/>
<feature type="transmembrane region" description="Helical" evidence="1">
    <location>
        <begin position="6"/>
        <end position="24"/>
    </location>
</feature>
<evidence type="ECO:0000313" key="2">
    <source>
        <dbReference type="EMBL" id="EJW01275.1"/>
    </source>
</evidence>